<dbReference type="GO" id="GO:0016020">
    <property type="term" value="C:membrane"/>
    <property type="evidence" value="ECO:0007669"/>
    <property type="project" value="UniProtKB-SubCell"/>
</dbReference>
<reference evidence="10" key="1">
    <citation type="submission" date="2020-01" db="EMBL/GenBank/DDBJ databases">
        <authorList>
            <person name="Rat A."/>
        </authorList>
    </citation>
    <scope>NUCLEOTIDE SEQUENCE</scope>
    <source>
        <strain evidence="10">LMG 31231</strain>
    </source>
</reference>
<gene>
    <name evidence="10" type="ORF">GXW76_00010</name>
</gene>
<dbReference type="RefSeq" id="WP_211859836.1">
    <property type="nucleotide sequence ID" value="NZ_JAAEDM010000001.1"/>
</dbReference>
<evidence type="ECO:0000256" key="2">
    <source>
        <dbReference type="ARBA" id="ARBA00022692"/>
    </source>
</evidence>
<keyword evidence="6 8" id="KW-1133">Transmembrane helix</keyword>
<comment type="caution">
    <text evidence="10">The sequence shown here is derived from an EMBL/GenBank/DDBJ whole genome shotgun (WGS) entry which is preliminary data.</text>
</comment>
<sequence length="416" mass="44677">MRRALLLLASLSAVTALALWLARVGGSVEVEVGEIWVGITFPIAVMGLAILFALFHTILTAFHWVGELPARRRAARREQRRADGDAAVTRALVALAAGTPEAARVEVRRARMLLGETPQTLLLTAEAERLAGREDAAATVFKQLADRGDARFLGLRGLLRQAMQRQDWAAAQRLAKEAEAAQPGAAWLREERQVLALRTHDWREALALSPPDASRAALALAAAMQEEDPARAAEFEKQAFAADSAFAPAALAHARRLAATGSARRARAVLEQSWFAAPHPDVGAAWIAGEKDSLARVKAVEDLIHRNREHPESRLLMARTAIDAGLTGRARTELEALVGAGAADRRAYLMLAELEEVEHGDTADARAAQAKWLRAAANAQGAPRWRCASCGAEHNAWKAECAACGTVGRIGWSAAG</sequence>
<dbReference type="EMBL" id="JAAEDM010000001">
    <property type="protein sequence ID" value="MBR0669543.1"/>
    <property type="molecule type" value="Genomic_DNA"/>
</dbReference>
<dbReference type="AlphaFoldDB" id="A0A9X9WQW4"/>
<evidence type="ECO:0000256" key="7">
    <source>
        <dbReference type="ARBA" id="ARBA00023136"/>
    </source>
</evidence>
<dbReference type="Proteomes" id="UP001138751">
    <property type="component" value="Unassembled WGS sequence"/>
</dbReference>
<proteinExistence type="predicted"/>
<evidence type="ECO:0000256" key="8">
    <source>
        <dbReference type="SAM" id="Phobius"/>
    </source>
</evidence>
<protein>
    <submittedName>
        <fullName evidence="10">Heme biosynthesis protein HemY</fullName>
    </submittedName>
</protein>
<dbReference type="PROSITE" id="PS50199">
    <property type="entry name" value="ZF_RANBP2_2"/>
    <property type="match status" value="1"/>
</dbReference>
<keyword evidence="2 8" id="KW-0812">Transmembrane</keyword>
<evidence type="ECO:0000313" key="10">
    <source>
        <dbReference type="EMBL" id="MBR0669543.1"/>
    </source>
</evidence>
<evidence type="ECO:0000313" key="11">
    <source>
        <dbReference type="Proteomes" id="UP001138751"/>
    </source>
</evidence>
<comment type="subcellular location">
    <subcellularLocation>
        <location evidence="1">Membrane</location>
    </subcellularLocation>
</comment>
<evidence type="ECO:0000256" key="1">
    <source>
        <dbReference type="ARBA" id="ARBA00004370"/>
    </source>
</evidence>
<feature type="transmembrane region" description="Helical" evidence="8">
    <location>
        <begin position="43"/>
        <end position="66"/>
    </location>
</feature>
<keyword evidence="11" id="KW-1185">Reference proteome</keyword>
<dbReference type="InterPro" id="IPR010817">
    <property type="entry name" value="HemY_N"/>
</dbReference>
<evidence type="ECO:0000256" key="5">
    <source>
        <dbReference type="ARBA" id="ARBA00022833"/>
    </source>
</evidence>
<evidence type="ECO:0000256" key="3">
    <source>
        <dbReference type="ARBA" id="ARBA00022723"/>
    </source>
</evidence>
<keyword evidence="7 8" id="KW-0472">Membrane</keyword>
<evidence type="ECO:0000256" key="6">
    <source>
        <dbReference type="ARBA" id="ARBA00022989"/>
    </source>
</evidence>
<evidence type="ECO:0000256" key="4">
    <source>
        <dbReference type="ARBA" id="ARBA00022771"/>
    </source>
</evidence>
<organism evidence="10 11">
    <name type="scientific">Neoroseomonas soli</name>
    <dbReference type="NCBI Taxonomy" id="1081025"/>
    <lineage>
        <taxon>Bacteria</taxon>
        <taxon>Pseudomonadati</taxon>
        <taxon>Pseudomonadota</taxon>
        <taxon>Alphaproteobacteria</taxon>
        <taxon>Acetobacterales</taxon>
        <taxon>Acetobacteraceae</taxon>
        <taxon>Neoroseomonas</taxon>
    </lineage>
</organism>
<accession>A0A9X9WQW4</accession>
<keyword evidence="5" id="KW-0862">Zinc</keyword>
<keyword evidence="4" id="KW-0863">Zinc-finger</keyword>
<keyword evidence="3" id="KW-0479">Metal-binding</keyword>
<evidence type="ECO:0000259" key="9">
    <source>
        <dbReference type="PROSITE" id="PS50199"/>
    </source>
</evidence>
<dbReference type="Pfam" id="PF07219">
    <property type="entry name" value="HemY_N"/>
    <property type="match status" value="1"/>
</dbReference>
<feature type="domain" description="RanBP2-type" evidence="9">
    <location>
        <begin position="379"/>
        <end position="406"/>
    </location>
</feature>
<name>A0A9X9WQW4_9PROT</name>
<reference evidence="10" key="2">
    <citation type="journal article" date="2021" name="Syst. Appl. Microbiol.">
        <title>Roseomonas hellenica sp. nov., isolated from roots of wild-growing Alkanna tinctoria.</title>
        <authorList>
            <person name="Rat A."/>
            <person name="Naranjo H.D."/>
            <person name="Lebbe L."/>
            <person name="Cnockaert M."/>
            <person name="Krigas N."/>
            <person name="Grigoriadou K."/>
            <person name="Maloupa E."/>
            <person name="Willems A."/>
        </authorList>
    </citation>
    <scope>NUCLEOTIDE SEQUENCE</scope>
    <source>
        <strain evidence="10">LMG 31231</strain>
    </source>
</reference>
<dbReference type="InterPro" id="IPR001876">
    <property type="entry name" value="Znf_RanBP2"/>
</dbReference>
<dbReference type="GO" id="GO:0008270">
    <property type="term" value="F:zinc ion binding"/>
    <property type="evidence" value="ECO:0007669"/>
    <property type="project" value="UniProtKB-KW"/>
</dbReference>